<keyword evidence="4" id="KW-1185">Reference proteome</keyword>
<dbReference type="HOGENOM" id="CLU_469881_0_0_7"/>
<keyword evidence="1" id="KW-0812">Transmembrane</keyword>
<dbReference type="AlphaFoldDB" id="D6Z1P7"/>
<reference evidence="4" key="1">
    <citation type="submission" date="2010-02" db="EMBL/GenBank/DDBJ databases">
        <title>Complete sequence of Desulfurivibrio alkaliphilus AHT2.</title>
        <authorList>
            <consortium name="US DOE Joint Genome Institute"/>
            <person name="Pitluck S."/>
            <person name="Chertkov O."/>
            <person name="Detter J.C."/>
            <person name="Han C."/>
            <person name="Tapia R."/>
            <person name="Larimer F."/>
            <person name="Land M."/>
            <person name="Hauser L."/>
            <person name="Kyrpides N."/>
            <person name="Mikhailova N."/>
            <person name="Sorokin D.Y."/>
            <person name="Muyzer G."/>
            <person name="Woyke T."/>
        </authorList>
    </citation>
    <scope>NUCLEOTIDE SEQUENCE [LARGE SCALE GENOMIC DNA]</scope>
    <source>
        <strain evidence="4">DSM 19089 / UNIQEM U267 / AHT2</strain>
    </source>
</reference>
<evidence type="ECO:0000256" key="1">
    <source>
        <dbReference type="SAM" id="Phobius"/>
    </source>
</evidence>
<feature type="domain" description="Putative Flp pilus-assembly TadG-like N-terminal" evidence="2">
    <location>
        <begin position="29"/>
        <end position="76"/>
    </location>
</feature>
<keyword evidence="1" id="KW-0472">Membrane</keyword>
<dbReference type="Proteomes" id="UP000001508">
    <property type="component" value="Chromosome"/>
</dbReference>
<protein>
    <recommendedName>
        <fullName evidence="2">Putative Flp pilus-assembly TadG-like N-terminal domain-containing protein</fullName>
    </recommendedName>
</protein>
<dbReference type="InterPro" id="IPR028087">
    <property type="entry name" value="Tad_N"/>
</dbReference>
<organism evidence="3 4">
    <name type="scientific">Desulfurivibrio alkaliphilus (strain DSM 19089 / UNIQEM U267 / AHT2)</name>
    <dbReference type="NCBI Taxonomy" id="589865"/>
    <lineage>
        <taxon>Bacteria</taxon>
        <taxon>Pseudomonadati</taxon>
        <taxon>Thermodesulfobacteriota</taxon>
        <taxon>Desulfobulbia</taxon>
        <taxon>Desulfobulbales</taxon>
        <taxon>Desulfobulbaceae</taxon>
        <taxon>Desulfurivibrio</taxon>
    </lineage>
</organism>
<accession>D6Z1P7</accession>
<evidence type="ECO:0000313" key="3">
    <source>
        <dbReference type="EMBL" id="ADH85472.1"/>
    </source>
</evidence>
<evidence type="ECO:0000313" key="4">
    <source>
        <dbReference type="Proteomes" id="UP000001508"/>
    </source>
</evidence>
<dbReference type="InParanoid" id="D6Z1P7"/>
<name>D6Z1P7_DESAT</name>
<feature type="transmembrane region" description="Helical" evidence="1">
    <location>
        <begin position="31"/>
        <end position="50"/>
    </location>
</feature>
<proteinExistence type="predicted"/>
<keyword evidence="1" id="KW-1133">Transmembrane helix</keyword>
<dbReference type="Pfam" id="PF13400">
    <property type="entry name" value="Tad"/>
    <property type="match status" value="1"/>
</dbReference>
<dbReference type="STRING" id="589865.DaAHT2_0768"/>
<evidence type="ECO:0000259" key="2">
    <source>
        <dbReference type="Pfam" id="PF13400"/>
    </source>
</evidence>
<sequence length="580" mass="60290">MIVDRQPFMVNSPPAAGCLRPVTVRRQGGSITVSSVILLLLLLLLMALTLDLGRLALQRQQLAGIADAAALAAASAYAASGDFSAAVSAAQEAAARNGYDGDLTAEADAVQAILAVSQDGRWEFFAGPPPFNAILVTAQREVPFSLVIGGMIPDNRITLFRQAVAQQEEVAAGLLVGSFLAGIDSQQSALLNSLLTSLLGHDSQLNLDVAAYGGLATARVSLADLVAEAAVGTPTELLGLQLTLGQWLGQLAAIFNRQGETALAVSLTQLAAGVAPPGLEVQLQDLLTLSLEDELAALGVELPLLDLIVAMGLAANRDHLLSVELAPALLSQLGLAELALELKILEPPRWAIGPPLRHPDTGAWLTRAENAQLDLALHTRLLGDSGLLGGLLSLLGAGIAVELDLWLQAAAAEAALTELLRPTPSYPMARATVEAESQVARLGIGRWENGNLLPSTLLDVNLPLLGQICVEAKADVSLGDPAQELYFVSLNETARIGTSPEPALAHALSTLLNQTQLSSCGSGGLLTDDVLNALGGVLEPLLEDLLLELLGPLLQALGVDLGGADIMVFHLEPGTPKLLH</sequence>
<gene>
    <name evidence="3" type="ordered locus">DaAHT2_0768</name>
</gene>
<dbReference type="KEGG" id="dak:DaAHT2_0768"/>
<dbReference type="EMBL" id="CP001940">
    <property type="protein sequence ID" value="ADH85472.1"/>
    <property type="molecule type" value="Genomic_DNA"/>
</dbReference>
<dbReference type="eggNOG" id="COG4655">
    <property type="taxonomic scope" value="Bacteria"/>
</dbReference>